<feature type="compositionally biased region" description="Acidic residues" evidence="9">
    <location>
        <begin position="196"/>
        <end position="207"/>
    </location>
</feature>
<keyword evidence="5" id="KW-0067">ATP-binding</keyword>
<dbReference type="GeneTree" id="ENSGT00940000154857"/>
<evidence type="ECO:0000256" key="5">
    <source>
        <dbReference type="ARBA" id="ARBA00022840"/>
    </source>
</evidence>
<keyword evidence="7" id="KW-0206">Cytoskeleton</keyword>
<keyword evidence="6" id="KW-0966">Cell projection</keyword>
<evidence type="ECO:0000256" key="9">
    <source>
        <dbReference type="SAM" id="MobiDB-lite"/>
    </source>
</evidence>
<dbReference type="PROSITE" id="PS51221">
    <property type="entry name" value="TTL"/>
    <property type="match status" value="1"/>
</dbReference>
<name>A0A452UXJ3_URSMA</name>
<comment type="subcellular location">
    <subcellularLocation>
        <location evidence="1">Cytoplasm</location>
        <location evidence="1">Cytoskeleton</location>
        <location evidence="1">Flagellum axoneme</location>
    </subcellularLocation>
</comment>
<proteinExistence type="predicted"/>
<protein>
    <submittedName>
        <fullName evidence="10">Tubulin tyrosine ligase like 3</fullName>
    </submittedName>
</protein>
<evidence type="ECO:0000256" key="7">
    <source>
        <dbReference type="ARBA" id="ARBA00023212"/>
    </source>
</evidence>
<dbReference type="OMA" id="SHHMGRL"/>
<evidence type="ECO:0000256" key="6">
    <source>
        <dbReference type="ARBA" id="ARBA00022846"/>
    </source>
</evidence>
<evidence type="ECO:0000256" key="4">
    <source>
        <dbReference type="ARBA" id="ARBA00022741"/>
    </source>
</evidence>
<evidence type="ECO:0000256" key="8">
    <source>
        <dbReference type="ARBA" id="ARBA00048944"/>
    </source>
</evidence>
<gene>
    <name evidence="10" type="primary">TTLL3</name>
</gene>
<accession>A0A452UXJ3</accession>
<organism evidence="10">
    <name type="scientific">Ursus maritimus</name>
    <name type="common">Polar bear</name>
    <name type="synonym">Thalarctos maritimus</name>
    <dbReference type="NCBI Taxonomy" id="29073"/>
    <lineage>
        <taxon>Eukaryota</taxon>
        <taxon>Metazoa</taxon>
        <taxon>Chordata</taxon>
        <taxon>Craniata</taxon>
        <taxon>Vertebrata</taxon>
        <taxon>Euteleostomi</taxon>
        <taxon>Mammalia</taxon>
        <taxon>Eutheria</taxon>
        <taxon>Laurasiatheria</taxon>
        <taxon>Carnivora</taxon>
        <taxon>Caniformia</taxon>
        <taxon>Ursidae</taxon>
        <taxon>Ursus</taxon>
    </lineage>
</organism>
<dbReference type="GO" id="GO:0005930">
    <property type="term" value="C:axoneme"/>
    <property type="evidence" value="ECO:0007669"/>
    <property type="project" value="TreeGrafter"/>
</dbReference>
<keyword evidence="6" id="KW-0282">Flagellum</keyword>
<dbReference type="Pfam" id="PF03133">
    <property type="entry name" value="TTL"/>
    <property type="match status" value="1"/>
</dbReference>
<feature type="region of interest" description="Disordered" evidence="9">
    <location>
        <begin position="730"/>
        <end position="778"/>
    </location>
</feature>
<dbReference type="SUPFAM" id="SSF56059">
    <property type="entry name" value="Glutathione synthetase ATP-binding domain-like"/>
    <property type="match status" value="1"/>
</dbReference>
<evidence type="ECO:0000313" key="10">
    <source>
        <dbReference type="Ensembl" id="ENSUMAP00000025854"/>
    </source>
</evidence>
<keyword evidence="3" id="KW-0436">Ligase</keyword>
<dbReference type="GO" id="GO:0070736">
    <property type="term" value="F:protein-glycine ligase activity, initiating"/>
    <property type="evidence" value="ECO:0007669"/>
    <property type="project" value="TreeGrafter"/>
</dbReference>
<evidence type="ECO:0000256" key="2">
    <source>
        <dbReference type="ARBA" id="ARBA00022490"/>
    </source>
</evidence>
<evidence type="ECO:0000256" key="3">
    <source>
        <dbReference type="ARBA" id="ARBA00022598"/>
    </source>
</evidence>
<dbReference type="AlphaFoldDB" id="A0A452UXJ3"/>
<dbReference type="FunFam" id="3.30.470.20:FF:000032">
    <property type="entry name" value="tubulin monoglycylase TTLL3 isoform X2"/>
    <property type="match status" value="1"/>
</dbReference>
<dbReference type="PANTHER" id="PTHR45870">
    <property type="entry name" value="TUBULIN MONOGLYCYLASE TTLL3"/>
    <property type="match status" value="1"/>
</dbReference>
<dbReference type="InterPro" id="IPR004344">
    <property type="entry name" value="TTL/TTLL_fam"/>
</dbReference>
<keyword evidence="2" id="KW-0963">Cytoplasm</keyword>
<dbReference type="GO" id="GO:0060271">
    <property type="term" value="P:cilium assembly"/>
    <property type="evidence" value="ECO:0007669"/>
    <property type="project" value="TreeGrafter"/>
</dbReference>
<feature type="region of interest" description="Disordered" evidence="9">
    <location>
        <begin position="173"/>
        <end position="208"/>
    </location>
</feature>
<keyword evidence="4" id="KW-0547">Nucleotide-binding</keyword>
<sequence length="936" mass="104467">MQGPGAALLLSAGELGVAHQGSAAWYCQEGGCTSSPAPWPWACHSEFRPPETQPWPGPASACPEGVRAGGKRWACSSASACRLGHAFESLAEGTHAQSAEPPACPIPTLHLSAGSLALWRGFSKPSHHMGRLRNARIHVERAVKQKKIFMIQGRYPVIRCLLRRRGWVEKKMVHHSGTTLSPPQKDLDSSVMGDSDTTEDEDEDEDEAFRPPQLFDFDDLLEFDDLDGTHALMSRLVRNEVPYFIWTTRRDVLDCRFLSKDQMINHYARAGSFTTKVGLCLNLRNLPWFDEADADSFFPRCYRLGAEDDKKAFIEDFWLTAARNVLKLVVKSEWKSYSIQAEEEEAPGDKQPKKQEKKPVMVSPEFVDEALCACEEHLSSLAHMDIDKDLEAPLYLSPEGWSVFLQRYYQVVHEGAELRHLDAQVQRCEDILQQLRAVVPQMDMEGDRNIWIVKPGAKSRGRGIMCMDHLEEMLKLVDGNPMMMKDGKWVVQKYIERPLLIFGTKFDLRQWFLVTDWNPLTVWFYRDSYIRFSTQPFSLKNLDNSVHLCNNSIQKHLENSCHRHPLLPSDNMWSSQKFQAHLQEMGAPDAWSTVIVPGMKTAVIHALQTSQDTVQCRKASFELYGADFVFGEDFQPWLIEINASPTMAPSTAVTARLCAGVQADTLRVVIDRRLDRSCDTGAFELIYKQPAVEIPQYVGIRLLVEGSTIKKPLAMCHRRMGVRPALPHLLTQRGSGEGKDSGTLTHRSTPRKVAGARSLGHTEKPASTATTSAPGKGKKAPYHFPSLHTKARLPSPHVLRSQGRVLRLQHSKVVGSKALSTTGKALMTLPTAKVLISFPPNPELKLASSVLKPRKVVLNAGLWGQGWRAQARAGPRLAGAPREGLFPSEPPSGTNFLIIFSPSSPLSHRGCCSPAPSWSPSWKCLVASTLRSWKSS</sequence>
<dbReference type="Ensembl" id="ENSUMAT00000030620.1">
    <property type="protein sequence ID" value="ENSUMAP00000025854.1"/>
    <property type="gene ID" value="ENSUMAG00000018840.1"/>
</dbReference>
<dbReference type="GO" id="GO:0005524">
    <property type="term" value="F:ATP binding"/>
    <property type="evidence" value="ECO:0007669"/>
    <property type="project" value="UniProtKB-KW"/>
</dbReference>
<reference evidence="10" key="1">
    <citation type="submission" date="2019-03" db="UniProtKB">
        <authorList>
            <consortium name="Ensembl"/>
        </authorList>
    </citation>
    <scope>IDENTIFICATION</scope>
</reference>
<dbReference type="GO" id="GO:0003341">
    <property type="term" value="P:cilium movement"/>
    <property type="evidence" value="ECO:0007669"/>
    <property type="project" value="TreeGrafter"/>
</dbReference>
<dbReference type="GO" id="GO:0015630">
    <property type="term" value="C:microtubule cytoskeleton"/>
    <property type="evidence" value="ECO:0007669"/>
    <property type="project" value="TreeGrafter"/>
</dbReference>
<dbReference type="InterPro" id="IPR051437">
    <property type="entry name" value="TTLL_monoglycylase"/>
</dbReference>
<comment type="catalytic activity">
    <reaction evidence="8">
        <text>L-glutamyl-[protein] + glycine + ATP = glycyl-L-glutamyl-[protein] + ADP + phosphate + H(+)</text>
        <dbReference type="Rhea" id="RHEA:67180"/>
        <dbReference type="Rhea" id="RHEA-COMP:10208"/>
        <dbReference type="Rhea" id="RHEA-COMP:17207"/>
        <dbReference type="ChEBI" id="CHEBI:15378"/>
        <dbReference type="ChEBI" id="CHEBI:29973"/>
        <dbReference type="ChEBI" id="CHEBI:30616"/>
        <dbReference type="ChEBI" id="CHEBI:43474"/>
        <dbReference type="ChEBI" id="CHEBI:57305"/>
        <dbReference type="ChEBI" id="CHEBI:167890"/>
        <dbReference type="ChEBI" id="CHEBI:456216"/>
    </reaction>
    <physiologicalReaction direction="left-to-right" evidence="8">
        <dbReference type="Rhea" id="RHEA:67181"/>
    </physiologicalReaction>
</comment>
<dbReference type="PANTHER" id="PTHR45870:SF1">
    <property type="entry name" value="TUBULIN MONOGLYCYLASE TTLL3"/>
    <property type="match status" value="1"/>
</dbReference>
<dbReference type="Gene3D" id="3.30.470.20">
    <property type="entry name" value="ATP-grasp fold, B domain"/>
    <property type="match status" value="1"/>
</dbReference>
<keyword evidence="6" id="KW-0969">Cilium</keyword>
<evidence type="ECO:0000256" key="1">
    <source>
        <dbReference type="ARBA" id="ARBA00004611"/>
    </source>
</evidence>